<evidence type="ECO:0000256" key="4">
    <source>
        <dbReference type="ARBA" id="ARBA00022989"/>
    </source>
</evidence>
<keyword evidence="2" id="KW-1003">Cell membrane</keyword>
<evidence type="ECO:0000256" key="3">
    <source>
        <dbReference type="ARBA" id="ARBA00022692"/>
    </source>
</evidence>
<feature type="transmembrane region" description="Helical" evidence="7">
    <location>
        <begin position="168"/>
        <end position="188"/>
    </location>
</feature>
<evidence type="ECO:0000256" key="5">
    <source>
        <dbReference type="ARBA" id="ARBA00023136"/>
    </source>
</evidence>
<dbReference type="Pfam" id="PF09678">
    <property type="entry name" value="Caa3_CtaG"/>
    <property type="match status" value="1"/>
</dbReference>
<evidence type="ECO:0000256" key="1">
    <source>
        <dbReference type="ARBA" id="ARBA00004651"/>
    </source>
</evidence>
<keyword evidence="4 7" id="KW-1133">Transmembrane helix</keyword>
<reference evidence="9" key="1">
    <citation type="journal article" date="2019" name="Int. J. Syst. Evol. Microbiol.">
        <title>The Global Catalogue of Microorganisms (GCM) 10K type strain sequencing project: providing services to taxonomists for standard genome sequencing and annotation.</title>
        <authorList>
            <consortium name="The Broad Institute Genomics Platform"/>
            <consortium name="The Broad Institute Genome Sequencing Center for Infectious Disease"/>
            <person name="Wu L."/>
            <person name="Ma J."/>
        </authorList>
    </citation>
    <scope>NUCLEOTIDE SEQUENCE [LARGE SCALE GENOMIC DNA]</scope>
    <source>
        <strain evidence="9">JCM 31037</strain>
    </source>
</reference>
<keyword evidence="5 7" id="KW-0472">Membrane</keyword>
<name>A0ABW3YIA9_9ACTN</name>
<feature type="transmembrane region" description="Helical" evidence="7">
    <location>
        <begin position="89"/>
        <end position="117"/>
    </location>
</feature>
<feature type="transmembrane region" description="Helical" evidence="7">
    <location>
        <begin position="260"/>
        <end position="282"/>
    </location>
</feature>
<proteinExistence type="predicted"/>
<feature type="transmembrane region" description="Helical" evidence="7">
    <location>
        <begin position="46"/>
        <end position="69"/>
    </location>
</feature>
<feature type="region of interest" description="Disordered" evidence="6">
    <location>
        <begin position="289"/>
        <end position="343"/>
    </location>
</feature>
<dbReference type="InterPro" id="IPR019108">
    <property type="entry name" value="Caa3_assmbl_CtaG-rel"/>
</dbReference>
<dbReference type="RefSeq" id="WP_377574408.1">
    <property type="nucleotide sequence ID" value="NZ_JBHTMP010000043.1"/>
</dbReference>
<evidence type="ECO:0000256" key="7">
    <source>
        <dbReference type="SAM" id="Phobius"/>
    </source>
</evidence>
<keyword evidence="9" id="KW-1185">Reference proteome</keyword>
<accession>A0ABW3YIA9</accession>
<organism evidence="8 9">
    <name type="scientific">Micromonospora sonneratiae</name>
    <dbReference type="NCBI Taxonomy" id="1184706"/>
    <lineage>
        <taxon>Bacteria</taxon>
        <taxon>Bacillati</taxon>
        <taxon>Actinomycetota</taxon>
        <taxon>Actinomycetes</taxon>
        <taxon>Micromonosporales</taxon>
        <taxon>Micromonosporaceae</taxon>
        <taxon>Micromonospora</taxon>
    </lineage>
</organism>
<sequence length="343" mass="35521">MTGRPMLLAHGGADGAGLSDVGLVVLTVGLLAAYGRGLHELWGRRGVGAVVPVWRATAFVVGVVALAASQTGPLHTLAERSFAGHMAQHMVLLVVAGPLLALGSAGLPFALAGPVWLRRRWARWRIGWAGRWLRRPLVLAIVAGTTQSLVLWLWHLPALYRTVLGSDLLHAAQHASFVAAAWLLWSAVLGAARHRLPPPVGLLLIFLTMLPASALAAALTFAPVPLYPTGALPPTGEPYPAGTPPPTGLDPLADQQLGGLAMWIPMDVVVLLAAVTMVLRWLNRLDRARPAGRNVPPADEADPTGAVGLSVCRRPVGGSAGSAGGGSPGSAGGADPVTSEVTR</sequence>
<feature type="compositionally biased region" description="Gly residues" evidence="6">
    <location>
        <begin position="318"/>
        <end position="332"/>
    </location>
</feature>
<gene>
    <name evidence="8" type="ORF">ACFQ4H_24175</name>
</gene>
<comment type="caution">
    <text evidence="8">The sequence shown here is derived from an EMBL/GenBank/DDBJ whole genome shotgun (WGS) entry which is preliminary data.</text>
</comment>
<feature type="transmembrane region" description="Helical" evidence="7">
    <location>
        <begin position="137"/>
        <end position="156"/>
    </location>
</feature>
<dbReference type="EMBL" id="JBHTMP010000043">
    <property type="protein sequence ID" value="MFD1324189.1"/>
    <property type="molecule type" value="Genomic_DNA"/>
</dbReference>
<feature type="transmembrane region" description="Helical" evidence="7">
    <location>
        <begin position="200"/>
        <end position="222"/>
    </location>
</feature>
<evidence type="ECO:0000313" key="8">
    <source>
        <dbReference type="EMBL" id="MFD1324189.1"/>
    </source>
</evidence>
<evidence type="ECO:0000313" key="9">
    <source>
        <dbReference type="Proteomes" id="UP001597260"/>
    </source>
</evidence>
<dbReference type="Proteomes" id="UP001597260">
    <property type="component" value="Unassembled WGS sequence"/>
</dbReference>
<keyword evidence="3 7" id="KW-0812">Transmembrane</keyword>
<evidence type="ECO:0000256" key="2">
    <source>
        <dbReference type="ARBA" id="ARBA00022475"/>
    </source>
</evidence>
<evidence type="ECO:0000256" key="6">
    <source>
        <dbReference type="SAM" id="MobiDB-lite"/>
    </source>
</evidence>
<protein>
    <submittedName>
        <fullName evidence="8">Cytochrome c oxidase assembly protein</fullName>
    </submittedName>
</protein>
<feature type="transmembrane region" description="Helical" evidence="7">
    <location>
        <begin position="15"/>
        <end position="34"/>
    </location>
</feature>
<comment type="subcellular location">
    <subcellularLocation>
        <location evidence="1">Cell membrane</location>
        <topology evidence="1">Multi-pass membrane protein</topology>
    </subcellularLocation>
</comment>